<evidence type="ECO:0000256" key="4">
    <source>
        <dbReference type="ARBA" id="ARBA00022843"/>
    </source>
</evidence>
<dbReference type="InterPro" id="IPR005202">
    <property type="entry name" value="TF_GRAS"/>
</dbReference>
<dbReference type="InterPro" id="IPR021914">
    <property type="entry name" value="TF_DELLA_N"/>
</dbReference>
<feature type="short sequence motif" description="VHIID" evidence="9">
    <location>
        <begin position="268"/>
        <end position="272"/>
    </location>
</feature>
<keyword evidence="7 10" id="KW-0804">Transcription</keyword>
<dbReference type="PANTHER" id="PTHR31636">
    <property type="entry name" value="OSJNBA0084A10.13 PROTEIN-RELATED"/>
    <property type="match status" value="1"/>
</dbReference>
<dbReference type="PROSITE" id="PS50985">
    <property type="entry name" value="GRAS"/>
    <property type="match status" value="1"/>
</dbReference>
<comment type="function">
    <text evidence="10">Transcriptional regulator that acts as a repressor of the gibberellin (GA) signaling pathway. Probably acts by participating in large multiprotein complexes that repress transcription of GA-inducible genes.</text>
</comment>
<keyword evidence="5 10" id="KW-0939">Gibberellin signaling pathway</keyword>
<evidence type="ECO:0000256" key="1">
    <source>
        <dbReference type="ARBA" id="ARBA00004123"/>
    </source>
</evidence>
<evidence type="ECO:0000313" key="12">
    <source>
        <dbReference type="EMBL" id="BAJ34426.1"/>
    </source>
</evidence>
<comment type="domain">
    <text evidence="10">The DELLA motif is required for its GA-induced degradation.</text>
</comment>
<protein>
    <recommendedName>
        <fullName evidence="10">DELLA protein</fullName>
    </recommendedName>
</protein>
<dbReference type="GO" id="GO:0009740">
    <property type="term" value="P:gibberellic acid mediated signaling pathway"/>
    <property type="evidence" value="ECO:0007669"/>
    <property type="project" value="UniProtKB-UniRule"/>
</dbReference>
<evidence type="ECO:0000256" key="9">
    <source>
        <dbReference type="PROSITE-ProRule" id="PRU01191"/>
    </source>
</evidence>
<feature type="region of interest" description="Leucine repeat II (LRII)" evidence="9">
    <location>
        <begin position="316"/>
        <end position="348"/>
    </location>
</feature>
<dbReference type="SMART" id="SM01129">
    <property type="entry name" value="DELLA"/>
    <property type="match status" value="1"/>
</dbReference>
<dbReference type="InterPro" id="IPR038088">
    <property type="entry name" value="DELLA_N_sf"/>
</dbReference>
<evidence type="ECO:0000256" key="2">
    <source>
        <dbReference type="ARBA" id="ARBA00010273"/>
    </source>
</evidence>
<dbReference type="Gene3D" id="1.10.10.1290">
    <property type="entry name" value="Transcriptional regulator DELLA, N-terminal domain"/>
    <property type="match status" value="1"/>
</dbReference>
<sequence length="535" mass="59260">MKRDQNHFFQGDKTMKEEDGMDELLAVLGYKVQSSEMAEVAQKLEQLEVMMSNVREDDLSQLATRTVHYNPSQLYTWLDSMLSDLNPPSSADDYDLKAIPGDAILNQFATDSSSSSSNQGTNNKRLKCSSSDSMVVSTSPAAVATTTTEPTRAFVLVDSQENGVRLVHALLACAEAVQKDDLNLAEALVKQIGFLAVSQVGAMRKVATYFAEALARRIYHLRPSRSPIDHSLSDTLQMHFYETCPYLKFAHFTANQAILEAFQGKKRVHVIDFSMNQGLQWPALMQALALRPGGPPIFRLTGIGPPAPDNFDYLHEVGCKLAHLAEAIHVEFEYRGFVANTLADLDASMLELRPSEIESVAVNSVFELHKLLGRPGAIEKVLGVVNQIKPEIFTVVEQESNHNSPVFLDRFTESLHYYSSLFDSLEGVPSSQDKVMSEVYLGKQICNVVACDGPDRVERHETLSQWRNRFGSAGFSAAHIGSNAFKQASMLLALFNSGEGYRVEESDGCLMLGWHTRPLIATSAWKLSTNQMVSH</sequence>
<dbReference type="Pfam" id="PF03514">
    <property type="entry name" value="GRAS"/>
    <property type="match status" value="1"/>
</dbReference>
<comment type="caution">
    <text evidence="9">Lacks conserved residue(s) required for the propagation of feature annotation.</text>
</comment>
<feature type="short sequence motif" description="LxCxE motif" evidence="9">
    <location>
        <begin position="171"/>
        <end position="175"/>
    </location>
</feature>
<evidence type="ECO:0000256" key="5">
    <source>
        <dbReference type="ARBA" id="ARBA00022941"/>
    </source>
</evidence>
<dbReference type="Pfam" id="PF12041">
    <property type="entry name" value="DELLA"/>
    <property type="match status" value="1"/>
</dbReference>
<feature type="short sequence motif" description="LXXLL motif" evidence="9">
    <location>
        <begin position="368"/>
        <end position="372"/>
    </location>
</feature>
<evidence type="ECO:0000256" key="8">
    <source>
        <dbReference type="ARBA" id="ARBA00023242"/>
    </source>
</evidence>
<comment type="similarity">
    <text evidence="2 10">Belongs to the GRAS family. DELLA subfamily.</text>
</comment>
<keyword evidence="4" id="KW-0832">Ubl conjugation</keyword>
<keyword evidence="6 10" id="KW-0805">Transcription regulation</keyword>
<dbReference type="FunFam" id="1.10.10.1290:FF:000001">
    <property type="entry name" value="DELLA protein GAI"/>
    <property type="match status" value="1"/>
</dbReference>
<feature type="region of interest" description="SAW" evidence="9">
    <location>
        <begin position="450"/>
        <end position="526"/>
    </location>
</feature>
<comment type="subcellular location">
    <subcellularLocation>
        <location evidence="1 10">Nucleus</location>
    </subcellularLocation>
</comment>
<evidence type="ECO:0000256" key="6">
    <source>
        <dbReference type="ARBA" id="ARBA00023015"/>
    </source>
</evidence>
<reference evidence="12" key="2">
    <citation type="journal article" date="2010" name="BMC Plant Biol.">
        <title>Comparative genomic analysis of 1047 completely sequenced cDNAs from an Arabidopsis-related model halophyte, Thellungiella halophila.</title>
        <authorList>
            <person name="Taji T."/>
            <person name="Komatsu K."/>
            <person name="Katori T."/>
            <person name="Kawasaki Y."/>
            <person name="Sakata Y."/>
            <person name="Tanaka S."/>
            <person name="Kobayashi M."/>
            <person name="Toyoda A."/>
            <person name="Seki M."/>
            <person name="Shinozaki K."/>
        </authorList>
    </citation>
    <scope>NUCLEOTIDE SEQUENCE</scope>
</reference>
<accession>E4MXU3</accession>
<keyword evidence="8 10" id="KW-0539">Nucleus</keyword>
<feature type="region of interest" description="VHIID" evidence="9">
    <location>
        <begin position="237"/>
        <end position="302"/>
    </location>
</feature>
<name>E4MXU3_EUTHA</name>
<proteinExistence type="evidence at transcript level"/>
<dbReference type="AlphaFoldDB" id="E4MXU3"/>
<reference evidence="12" key="1">
    <citation type="journal article" date="2008" name="BMC Plant Biol.">
        <title>Large-scale collection and annotation of full-length enriched cDNAs from a model halophyte, Thellungiella halophila.</title>
        <authorList>
            <person name="Taji T."/>
            <person name="Sakurai T."/>
            <person name="Mochida K."/>
            <person name="Ishiwata A."/>
            <person name="Kurotani A."/>
            <person name="Totoki Y."/>
            <person name="Toyoda A."/>
            <person name="Sakaki Y."/>
            <person name="Seki M."/>
            <person name="Ono H."/>
            <person name="Sakata Y."/>
            <person name="Tanaka S."/>
            <person name="Shinozaki K."/>
        </authorList>
    </citation>
    <scope>NUCLEOTIDE SEQUENCE</scope>
</reference>
<evidence type="ECO:0000256" key="7">
    <source>
        <dbReference type="ARBA" id="ARBA00023163"/>
    </source>
</evidence>
<dbReference type="EMBL" id="AK353340">
    <property type="protein sequence ID" value="BAJ34426.1"/>
    <property type="molecule type" value="mRNA"/>
</dbReference>
<dbReference type="GO" id="GO:0005634">
    <property type="term" value="C:nucleus"/>
    <property type="evidence" value="ECO:0007669"/>
    <property type="project" value="UniProtKB-SubCell"/>
</dbReference>
<evidence type="ECO:0000256" key="10">
    <source>
        <dbReference type="RuleBase" id="RU367159"/>
    </source>
</evidence>
<evidence type="ECO:0000259" key="11">
    <source>
        <dbReference type="Pfam" id="PF12041"/>
    </source>
</evidence>
<feature type="domain" description="Transcriptional factor DELLA N-terminal" evidence="11">
    <location>
        <begin position="22"/>
        <end position="89"/>
    </location>
</feature>
<evidence type="ECO:0000256" key="3">
    <source>
        <dbReference type="ARBA" id="ARBA00022491"/>
    </source>
</evidence>
<keyword evidence="3" id="KW-0678">Repressor</keyword>
<organism evidence="12">
    <name type="scientific">Eutrema halophilum</name>
    <name type="common">Salt cress</name>
    <name type="synonym">Sisymbrium halophilum</name>
    <dbReference type="NCBI Taxonomy" id="98038"/>
    <lineage>
        <taxon>Eukaryota</taxon>
        <taxon>Viridiplantae</taxon>
        <taxon>Streptophyta</taxon>
        <taxon>Embryophyta</taxon>
        <taxon>Tracheophyta</taxon>
        <taxon>Spermatophyta</taxon>
        <taxon>Magnoliopsida</taxon>
        <taxon>eudicotyledons</taxon>
        <taxon>Gunneridae</taxon>
        <taxon>Pentapetalae</taxon>
        <taxon>rosids</taxon>
        <taxon>malvids</taxon>
        <taxon>Brassicales</taxon>
        <taxon>Brassicaceae</taxon>
        <taxon>Eutremeae</taxon>
        <taxon>Eutrema</taxon>
    </lineage>
</organism>